<sequence length="173" mass="19750">MTTDQSTTKRKLELELAQNLVADLGIIYLKNWTEKELKSYRTTPVVIPLGTHGFLVGRYKLTGIHQHCWKVEQIDGRIVHNFVSKINAILYCVNTMKGKYSMAQSILDLDCKIGNLELDIIGYEHTLKSVGKKDAFKYTIALNRCIDAKLKKRALLEILKKTLNSAKYMNFGK</sequence>
<dbReference type="EMBL" id="LR796274">
    <property type="protein sequence ID" value="CAB4133337.1"/>
    <property type="molecule type" value="Genomic_DNA"/>
</dbReference>
<gene>
    <name evidence="1" type="ORF">UFOVP257_142</name>
</gene>
<evidence type="ECO:0000313" key="1">
    <source>
        <dbReference type="EMBL" id="CAB4133337.1"/>
    </source>
</evidence>
<organism evidence="1">
    <name type="scientific">uncultured Caudovirales phage</name>
    <dbReference type="NCBI Taxonomy" id="2100421"/>
    <lineage>
        <taxon>Viruses</taxon>
        <taxon>Duplodnaviria</taxon>
        <taxon>Heunggongvirae</taxon>
        <taxon>Uroviricota</taxon>
        <taxon>Caudoviricetes</taxon>
        <taxon>Peduoviridae</taxon>
        <taxon>Maltschvirus</taxon>
        <taxon>Maltschvirus maltsch</taxon>
    </lineage>
</organism>
<protein>
    <submittedName>
        <fullName evidence="1">Uncharacterized protein</fullName>
    </submittedName>
</protein>
<accession>A0A6J5LJT8</accession>
<name>A0A6J5LJT8_9CAUD</name>
<reference evidence="1" key="1">
    <citation type="submission" date="2020-04" db="EMBL/GenBank/DDBJ databases">
        <authorList>
            <person name="Chiriac C."/>
            <person name="Salcher M."/>
            <person name="Ghai R."/>
            <person name="Kavagutti S V."/>
        </authorList>
    </citation>
    <scope>NUCLEOTIDE SEQUENCE</scope>
</reference>
<proteinExistence type="predicted"/>